<dbReference type="GO" id="GO:0002949">
    <property type="term" value="P:tRNA threonylcarbamoyladenosine modification"/>
    <property type="evidence" value="ECO:0007669"/>
    <property type="project" value="InterPro"/>
</dbReference>
<comment type="caution">
    <text evidence="2">The sequence shown here is derived from an EMBL/GenBank/DDBJ whole genome shotgun (WGS) entry which is preliminary data.</text>
</comment>
<dbReference type="HOGENOM" id="CLU_064886_0_1_9"/>
<evidence type="ECO:0000313" key="3">
    <source>
        <dbReference type="Proteomes" id="UP000003280"/>
    </source>
</evidence>
<keyword evidence="3" id="KW-1185">Reference proteome</keyword>
<dbReference type="EMBL" id="AEEH01000043">
    <property type="protein sequence ID" value="EFM25248.1"/>
    <property type="molecule type" value="Genomic_DNA"/>
</dbReference>
<dbReference type="InterPro" id="IPR022496">
    <property type="entry name" value="T6A_TsaB"/>
</dbReference>
<protein>
    <submittedName>
        <fullName evidence="2">Universal bacterial protein YeaZ</fullName>
    </submittedName>
</protein>
<dbReference type="Gene3D" id="3.30.420.40">
    <property type="match status" value="1"/>
</dbReference>
<evidence type="ECO:0000313" key="2">
    <source>
        <dbReference type="EMBL" id="EFM25248.1"/>
    </source>
</evidence>
<dbReference type="PANTHER" id="PTHR11735:SF11">
    <property type="entry name" value="TRNA THREONYLCARBAMOYLADENOSINE BIOSYNTHESIS PROTEIN TSAB"/>
    <property type="match status" value="1"/>
</dbReference>
<dbReference type="Gene3D" id="3.30.420.200">
    <property type="match status" value="1"/>
</dbReference>
<dbReference type="STRING" id="862517.HMPREF9225_1137"/>
<proteinExistence type="predicted"/>
<dbReference type="InterPro" id="IPR043129">
    <property type="entry name" value="ATPase_NBD"/>
</dbReference>
<accession>E0NLQ7</accession>
<dbReference type="InterPro" id="IPR000905">
    <property type="entry name" value="Gcp-like_dom"/>
</dbReference>
<feature type="domain" description="Gcp-like" evidence="1">
    <location>
        <begin position="33"/>
        <end position="150"/>
    </location>
</feature>
<evidence type="ECO:0000259" key="1">
    <source>
        <dbReference type="Pfam" id="PF00814"/>
    </source>
</evidence>
<organism evidence="2 3">
    <name type="scientific">Peptoniphilus duerdenii ATCC BAA-1640</name>
    <dbReference type="NCBI Taxonomy" id="862517"/>
    <lineage>
        <taxon>Bacteria</taxon>
        <taxon>Bacillati</taxon>
        <taxon>Bacillota</taxon>
        <taxon>Tissierellia</taxon>
        <taxon>Tissierellales</taxon>
        <taxon>Peptoniphilaceae</taxon>
        <taxon>Peptoniphilus</taxon>
    </lineage>
</organism>
<reference evidence="2 3" key="1">
    <citation type="submission" date="2010-07" db="EMBL/GenBank/DDBJ databases">
        <authorList>
            <person name="Muzny D."/>
            <person name="Qin X."/>
            <person name="Deng J."/>
            <person name="Jiang H."/>
            <person name="Liu Y."/>
            <person name="Qu J."/>
            <person name="Song X.-Z."/>
            <person name="Zhang L."/>
            <person name="Thornton R."/>
            <person name="Coyle M."/>
            <person name="Francisco L."/>
            <person name="Jackson L."/>
            <person name="Javaid M."/>
            <person name="Korchina V."/>
            <person name="Kovar C."/>
            <person name="Mata R."/>
            <person name="Mathew T."/>
            <person name="Ngo R."/>
            <person name="Nguyen L."/>
            <person name="Nguyen N."/>
            <person name="Okwuonu G."/>
            <person name="Ongeri F."/>
            <person name="Pham C."/>
            <person name="Simmons D."/>
            <person name="Wilczek-Boney K."/>
            <person name="Hale W."/>
            <person name="Jakkamsetti A."/>
            <person name="Pham P."/>
            <person name="Ruth R."/>
            <person name="San Lucas F."/>
            <person name="Warren J."/>
            <person name="Zhang J."/>
            <person name="Zhao Z."/>
            <person name="Zhou C."/>
            <person name="Zhu D."/>
            <person name="Lee S."/>
            <person name="Bess C."/>
            <person name="Blankenburg K."/>
            <person name="Forbes L."/>
            <person name="Fu Q."/>
            <person name="Gubbala S."/>
            <person name="Hirani K."/>
            <person name="Jayaseelan J.C."/>
            <person name="Lara F."/>
            <person name="Munidasa M."/>
            <person name="Palculict T."/>
            <person name="Patil S."/>
            <person name="Pu L.-L."/>
            <person name="Saada N."/>
            <person name="Tang L."/>
            <person name="Weissenberger G."/>
            <person name="Zhu Y."/>
            <person name="Hemphill L."/>
            <person name="Shang Y."/>
            <person name="Youmans B."/>
            <person name="Ayvaz T."/>
            <person name="Ross M."/>
            <person name="Santibanez J."/>
            <person name="Aqrawi P."/>
            <person name="Gross S."/>
            <person name="Joshi V."/>
            <person name="Fowler G."/>
            <person name="Nazareth L."/>
            <person name="Reid J."/>
            <person name="Worley K."/>
            <person name="Petrosino J."/>
            <person name="Highlander S."/>
            <person name="Gibbs R."/>
        </authorList>
    </citation>
    <scope>NUCLEOTIDE SEQUENCE [LARGE SCALE GENOMIC DNA]</scope>
    <source>
        <strain evidence="2 3">ATCC BAA-1640</strain>
    </source>
</reference>
<dbReference type="SUPFAM" id="SSF53067">
    <property type="entry name" value="Actin-like ATPase domain"/>
    <property type="match status" value="2"/>
</dbReference>
<name>E0NLQ7_9FIRM</name>
<dbReference type="Proteomes" id="UP000003280">
    <property type="component" value="Unassembled WGS sequence"/>
</dbReference>
<dbReference type="eggNOG" id="COG1214">
    <property type="taxonomic scope" value="Bacteria"/>
</dbReference>
<dbReference type="CDD" id="cd24032">
    <property type="entry name" value="ASKHA_NBD_TsaB"/>
    <property type="match status" value="1"/>
</dbReference>
<dbReference type="NCBIfam" id="TIGR03725">
    <property type="entry name" value="T6A_YeaZ"/>
    <property type="match status" value="1"/>
</dbReference>
<sequence>MLTLAMDTSSKTACVGLIKDGENVANITLTGTKFHSESLIDMVDDALKYQDLKIKDVNLIVVGIGPGSFTGLRIALTVAKTFAQTLNIPIVGVSSLEAYAFGFKNSDKIIPIIDARRERAFFGVYRTSGDEVIENIKEDSLASFEEIRKFIDEDTILVGESAEALKENIGAKFAFTTEILPTDLAKLGELKYKKEGSDNYFTLIPNYLNVSQAERQWKQE</sequence>
<dbReference type="OrthoDB" id="9784166at2"/>
<dbReference type="GO" id="GO:0005829">
    <property type="term" value="C:cytosol"/>
    <property type="evidence" value="ECO:0007669"/>
    <property type="project" value="TreeGrafter"/>
</dbReference>
<dbReference type="AlphaFoldDB" id="E0NLQ7"/>
<dbReference type="RefSeq" id="WP_008901951.1">
    <property type="nucleotide sequence ID" value="NZ_GL397071.1"/>
</dbReference>
<dbReference type="PANTHER" id="PTHR11735">
    <property type="entry name" value="TRNA N6-ADENOSINE THREONYLCARBAMOYLTRANSFERASE"/>
    <property type="match status" value="1"/>
</dbReference>
<gene>
    <name evidence="2" type="primary">yeaZ</name>
    <name evidence="2" type="ORF">HMPREF9225_1137</name>
</gene>
<dbReference type="Pfam" id="PF00814">
    <property type="entry name" value="TsaD"/>
    <property type="match status" value="1"/>
</dbReference>